<keyword evidence="2" id="KW-1185">Reference proteome</keyword>
<comment type="caution">
    <text evidence="1">The sequence shown here is derived from an EMBL/GenBank/DDBJ whole genome shotgun (WGS) entry which is preliminary data.</text>
</comment>
<evidence type="ECO:0000313" key="1">
    <source>
        <dbReference type="EMBL" id="KAI9507169.1"/>
    </source>
</evidence>
<dbReference type="EMBL" id="JAGFNK010000137">
    <property type="protein sequence ID" value="KAI9507169.1"/>
    <property type="molecule type" value="Genomic_DNA"/>
</dbReference>
<name>A0ACC0U668_9AGAM</name>
<evidence type="ECO:0000313" key="2">
    <source>
        <dbReference type="Proteomes" id="UP001207468"/>
    </source>
</evidence>
<sequence>MGGRLPVKFRLSGEAHSGISVMDALDRVRLSQGRPYMLHDMSPDHFGKITLKVRWNGYHSNTYSIPLSTDHLGYLDSQSLARRTARAIAHFMQNNHILLTWDRVVIHRLEETRPGIWIPVLTTH</sequence>
<organism evidence="1 2">
    <name type="scientific">Russula earlei</name>
    <dbReference type="NCBI Taxonomy" id="71964"/>
    <lineage>
        <taxon>Eukaryota</taxon>
        <taxon>Fungi</taxon>
        <taxon>Dikarya</taxon>
        <taxon>Basidiomycota</taxon>
        <taxon>Agaricomycotina</taxon>
        <taxon>Agaricomycetes</taxon>
        <taxon>Russulales</taxon>
        <taxon>Russulaceae</taxon>
        <taxon>Russula</taxon>
    </lineage>
</organism>
<protein>
    <submittedName>
        <fullName evidence="1">Uncharacterized protein</fullName>
    </submittedName>
</protein>
<reference evidence="1" key="1">
    <citation type="submission" date="2021-03" db="EMBL/GenBank/DDBJ databases">
        <title>Evolutionary priming and transition to the ectomycorrhizal habit in an iconic lineage of mushroom-forming fungi: is preadaptation a requirement?</title>
        <authorList>
            <consortium name="DOE Joint Genome Institute"/>
            <person name="Looney B.P."/>
            <person name="Miyauchi S."/>
            <person name="Morin E."/>
            <person name="Drula E."/>
            <person name="Courty P.E."/>
            <person name="Chicoki N."/>
            <person name="Fauchery L."/>
            <person name="Kohler A."/>
            <person name="Kuo A."/>
            <person name="LaButti K."/>
            <person name="Pangilinan J."/>
            <person name="Lipzen A."/>
            <person name="Riley R."/>
            <person name="Andreopoulos W."/>
            <person name="He G."/>
            <person name="Johnson J."/>
            <person name="Barry K.W."/>
            <person name="Grigoriev I.V."/>
            <person name="Nagy L."/>
            <person name="Hibbett D."/>
            <person name="Henrissat B."/>
            <person name="Matheny P.B."/>
            <person name="Labbe J."/>
            <person name="Martin A.F."/>
        </authorList>
    </citation>
    <scope>NUCLEOTIDE SEQUENCE</scope>
    <source>
        <strain evidence="1">BPL698</strain>
    </source>
</reference>
<accession>A0ACC0U668</accession>
<dbReference type="Proteomes" id="UP001207468">
    <property type="component" value="Unassembled WGS sequence"/>
</dbReference>
<proteinExistence type="predicted"/>
<gene>
    <name evidence="1" type="ORF">F5148DRAFT_981764</name>
</gene>